<dbReference type="GO" id="GO:0015171">
    <property type="term" value="F:amino acid transmembrane transporter activity"/>
    <property type="evidence" value="ECO:0007669"/>
    <property type="project" value="TreeGrafter"/>
</dbReference>
<accession>A0A3M0D028</accession>
<feature type="transmembrane region" description="Helical" evidence="6">
    <location>
        <begin position="237"/>
        <end position="255"/>
    </location>
</feature>
<feature type="transmembrane region" description="Helical" evidence="6">
    <location>
        <begin position="91"/>
        <end position="119"/>
    </location>
</feature>
<protein>
    <submittedName>
        <fullName evidence="7">Amino acid/polyamine/organocation transporter (APC superfamily)</fullName>
    </submittedName>
</protein>
<evidence type="ECO:0000313" key="8">
    <source>
        <dbReference type="Proteomes" id="UP000271227"/>
    </source>
</evidence>
<evidence type="ECO:0000256" key="6">
    <source>
        <dbReference type="SAM" id="Phobius"/>
    </source>
</evidence>
<dbReference type="OrthoDB" id="9762947at2"/>
<dbReference type="GO" id="GO:0016020">
    <property type="term" value="C:membrane"/>
    <property type="evidence" value="ECO:0007669"/>
    <property type="project" value="UniProtKB-SubCell"/>
</dbReference>
<dbReference type="PIRSF" id="PIRSF006060">
    <property type="entry name" value="AA_transporter"/>
    <property type="match status" value="1"/>
</dbReference>
<evidence type="ECO:0000256" key="1">
    <source>
        <dbReference type="ARBA" id="ARBA00004141"/>
    </source>
</evidence>
<feature type="transmembrane region" description="Helical" evidence="6">
    <location>
        <begin position="59"/>
        <end position="79"/>
    </location>
</feature>
<feature type="transmembrane region" description="Helical" evidence="6">
    <location>
        <begin position="285"/>
        <end position="309"/>
    </location>
</feature>
<keyword evidence="4 6" id="KW-1133">Transmembrane helix</keyword>
<comment type="caution">
    <text evidence="7">The sequence shown here is derived from an EMBL/GenBank/DDBJ whole genome shotgun (WGS) entry which is preliminary data.</text>
</comment>
<evidence type="ECO:0000256" key="5">
    <source>
        <dbReference type="ARBA" id="ARBA00023136"/>
    </source>
</evidence>
<name>A0A3M0D028_9PROT</name>
<evidence type="ECO:0000256" key="3">
    <source>
        <dbReference type="ARBA" id="ARBA00022692"/>
    </source>
</evidence>
<keyword evidence="8" id="KW-1185">Reference proteome</keyword>
<feature type="transmembrane region" description="Helical" evidence="6">
    <location>
        <begin position="197"/>
        <end position="216"/>
    </location>
</feature>
<dbReference type="Gene3D" id="1.20.1740.10">
    <property type="entry name" value="Amino acid/polyamine transporter I"/>
    <property type="match status" value="1"/>
</dbReference>
<dbReference type="Pfam" id="PF13520">
    <property type="entry name" value="AA_permease_2"/>
    <property type="match status" value="1"/>
</dbReference>
<feature type="transmembrane region" description="Helical" evidence="6">
    <location>
        <begin position="357"/>
        <end position="376"/>
    </location>
</feature>
<feature type="transmembrane region" description="Helical" evidence="6">
    <location>
        <begin position="330"/>
        <end position="351"/>
    </location>
</feature>
<feature type="transmembrane region" description="Helical" evidence="6">
    <location>
        <begin position="25"/>
        <end position="47"/>
    </location>
</feature>
<dbReference type="PANTHER" id="PTHR43243:SF4">
    <property type="entry name" value="CATIONIC AMINO ACID TRANSPORTER 4"/>
    <property type="match status" value="1"/>
</dbReference>
<proteinExistence type="predicted"/>
<dbReference type="FunCoup" id="A0A3M0D028">
    <property type="interactions" value="203"/>
</dbReference>
<dbReference type="InParanoid" id="A0A3M0D028"/>
<gene>
    <name evidence="7" type="ORF">BXY39_0006</name>
</gene>
<organism evidence="7 8">
    <name type="scientific">Eilatimonas milleporae</name>
    <dbReference type="NCBI Taxonomy" id="911205"/>
    <lineage>
        <taxon>Bacteria</taxon>
        <taxon>Pseudomonadati</taxon>
        <taxon>Pseudomonadota</taxon>
        <taxon>Alphaproteobacteria</taxon>
        <taxon>Kordiimonadales</taxon>
        <taxon>Kordiimonadaceae</taxon>
        <taxon>Eilatimonas</taxon>
    </lineage>
</organism>
<feature type="transmembrane region" description="Helical" evidence="6">
    <location>
        <begin position="131"/>
        <end position="154"/>
    </location>
</feature>
<comment type="subcellular location">
    <subcellularLocation>
        <location evidence="1">Membrane</location>
        <topology evidence="1">Multi-pass membrane protein</topology>
    </subcellularLocation>
</comment>
<dbReference type="PANTHER" id="PTHR43243">
    <property type="entry name" value="INNER MEMBRANE TRANSPORTER YGJI-RELATED"/>
    <property type="match status" value="1"/>
</dbReference>
<keyword evidence="5 6" id="KW-0472">Membrane</keyword>
<reference evidence="7 8" key="1">
    <citation type="submission" date="2018-10" db="EMBL/GenBank/DDBJ databases">
        <title>Genomic Encyclopedia of Archaeal and Bacterial Type Strains, Phase II (KMG-II): from individual species to whole genera.</title>
        <authorList>
            <person name="Goeker M."/>
        </authorList>
    </citation>
    <scope>NUCLEOTIDE SEQUENCE [LARGE SCALE GENOMIC DNA]</scope>
    <source>
        <strain evidence="7 8">DSM 25217</strain>
    </source>
</reference>
<dbReference type="Proteomes" id="UP000271227">
    <property type="component" value="Unassembled WGS sequence"/>
</dbReference>
<evidence type="ECO:0000256" key="4">
    <source>
        <dbReference type="ARBA" id="ARBA00022989"/>
    </source>
</evidence>
<sequence>MADGYVDTSGGGPLASQTPRLRRVLGVWGLSLYGLGTIVGAGIYVLVGEVAAYAGEGLVLAFAVAGLLAGLTGLSYAALSSRFPRIAGVALFVHAGFGSADLARAAGLLVCLTGVVSAATITRGFVGYLNVFLSAPAIPVMVLLVLAVTGLAAWGIRQAAGVIVTVTVLEVAGLIYVVWAGLHGIGRPIGLETAVDIPATGILLGAFIAFYAFIGFEDMVNIAEEVKQPERTMPRGILAAVIMACVLYMVVAMVSQRTLPPEALAASDAPLAALMTETGRSALPISVIGMVAVVNGALVQIIMASRLLYGMASGGLAPRWLARVHPRTRTPIPATLLVAGCVLAFALWLPLGTLAELTSFIILFVFVLVNASLWRLQGGADWRGRGGFDTPRWVPVAGTLTCAGILAVRVVTLKY</sequence>
<dbReference type="AlphaFoldDB" id="A0A3M0D028"/>
<keyword evidence="3 6" id="KW-0812">Transmembrane</keyword>
<dbReference type="InterPro" id="IPR002293">
    <property type="entry name" value="AA/rel_permease1"/>
</dbReference>
<feature type="transmembrane region" description="Helical" evidence="6">
    <location>
        <begin position="161"/>
        <end position="185"/>
    </location>
</feature>
<evidence type="ECO:0000313" key="7">
    <source>
        <dbReference type="EMBL" id="RMB13016.1"/>
    </source>
</evidence>
<dbReference type="RefSeq" id="WP_121936802.1">
    <property type="nucleotide sequence ID" value="NZ_REFR01000001.1"/>
</dbReference>
<dbReference type="EMBL" id="REFR01000001">
    <property type="protein sequence ID" value="RMB13016.1"/>
    <property type="molecule type" value="Genomic_DNA"/>
</dbReference>
<keyword evidence="2" id="KW-0813">Transport</keyword>
<evidence type="ECO:0000256" key="2">
    <source>
        <dbReference type="ARBA" id="ARBA00022448"/>
    </source>
</evidence>